<organism evidence="2 3">
    <name type="scientific">Metschnikowia bicuspidata var. bicuspidata NRRL YB-4993</name>
    <dbReference type="NCBI Taxonomy" id="869754"/>
    <lineage>
        <taxon>Eukaryota</taxon>
        <taxon>Fungi</taxon>
        <taxon>Dikarya</taxon>
        <taxon>Ascomycota</taxon>
        <taxon>Saccharomycotina</taxon>
        <taxon>Pichiomycetes</taxon>
        <taxon>Metschnikowiaceae</taxon>
        <taxon>Metschnikowia</taxon>
    </lineage>
</organism>
<keyword evidence="1" id="KW-0472">Membrane</keyword>
<evidence type="ECO:0000256" key="1">
    <source>
        <dbReference type="SAM" id="Phobius"/>
    </source>
</evidence>
<protein>
    <submittedName>
        <fullName evidence="2">Uncharacterized protein</fullName>
    </submittedName>
</protein>
<proteinExistence type="predicted"/>
<reference evidence="2 3" key="1">
    <citation type="submission" date="2016-05" db="EMBL/GenBank/DDBJ databases">
        <title>Comparative genomics of biotechnologically important yeasts.</title>
        <authorList>
            <consortium name="DOE Joint Genome Institute"/>
            <person name="Riley R."/>
            <person name="Haridas S."/>
            <person name="Wolfe K.H."/>
            <person name="Lopes M.R."/>
            <person name="Hittinger C.T."/>
            <person name="Goker M."/>
            <person name="Salamov A."/>
            <person name="Wisecaver J."/>
            <person name="Long T.M."/>
            <person name="Aerts A.L."/>
            <person name="Barry K."/>
            <person name="Choi C."/>
            <person name="Clum A."/>
            <person name="Coughlan A.Y."/>
            <person name="Deshpande S."/>
            <person name="Douglass A.P."/>
            <person name="Hanson S.J."/>
            <person name="Klenk H.-P."/>
            <person name="LaButti K."/>
            <person name="Lapidus A."/>
            <person name="Lindquist E."/>
            <person name="Lipzen A."/>
            <person name="Meier-kolthoff J.P."/>
            <person name="Ohm R.A."/>
            <person name="Otillar R.P."/>
            <person name="Pangilinan J."/>
            <person name="Peng Y."/>
            <person name="Rokas A."/>
            <person name="Rosa C.A."/>
            <person name="Scheuner C."/>
            <person name="Sibirny A.A."/>
            <person name="Slot J.C."/>
            <person name="Stielow J.B."/>
            <person name="Sun H."/>
            <person name="Kurtzman C.P."/>
            <person name="Blackwell M."/>
            <person name="Grigoriev I.V."/>
            <person name="Jeffries T.W."/>
        </authorList>
    </citation>
    <scope>NUCLEOTIDE SEQUENCE [LARGE SCALE GENOMIC DNA]</scope>
    <source>
        <strain evidence="2 3">NRRL YB-4993</strain>
    </source>
</reference>
<dbReference type="GeneID" id="30029026"/>
<evidence type="ECO:0000313" key="2">
    <source>
        <dbReference type="EMBL" id="OBA20451.1"/>
    </source>
</evidence>
<keyword evidence="3" id="KW-1185">Reference proteome</keyword>
<comment type="caution">
    <text evidence="2">The sequence shown here is derived from an EMBL/GenBank/DDBJ whole genome shotgun (WGS) entry which is preliminary data.</text>
</comment>
<sequence length="86" mass="9770">MHCVQFIDKWTKLYNAIFGVWTDLTSVSYQYSWAGPAVEKLSFTNSLALTPQINKLSGTLSIYRVLWGITICLFAMVIQLFSSLMP</sequence>
<dbReference type="Proteomes" id="UP000092555">
    <property type="component" value="Unassembled WGS sequence"/>
</dbReference>
<keyword evidence="1" id="KW-1133">Transmembrane helix</keyword>
<feature type="transmembrane region" description="Helical" evidence="1">
    <location>
        <begin position="65"/>
        <end position="85"/>
    </location>
</feature>
<dbReference type="EMBL" id="LXTC01000004">
    <property type="protein sequence ID" value="OBA20451.1"/>
    <property type="molecule type" value="Genomic_DNA"/>
</dbReference>
<gene>
    <name evidence="2" type="ORF">METBIDRAFT_32456</name>
</gene>
<name>A0A1A0H8W5_9ASCO</name>
<keyword evidence="1" id="KW-0812">Transmembrane</keyword>
<evidence type="ECO:0000313" key="3">
    <source>
        <dbReference type="Proteomes" id="UP000092555"/>
    </source>
</evidence>
<accession>A0A1A0H8W5</accession>
<dbReference type="RefSeq" id="XP_018710973.1">
    <property type="nucleotide sequence ID" value="XM_018856050.1"/>
</dbReference>
<dbReference type="AlphaFoldDB" id="A0A1A0H8W5"/>